<proteinExistence type="predicted"/>
<sequence>MKGLKKLQGLTAKTLQMDSSLVIIYLPVKLPLALPSQNARGTSSFGSFSSFVLVLVSESEMVYISAFRFLETSFSSVSISWKWLYKCAKYGPMQVASLQTPNALIYLDTVFSTTSPQSGVGVVGLVMAIQA</sequence>
<evidence type="ECO:0000313" key="2">
    <source>
        <dbReference type="Proteomes" id="UP001605036"/>
    </source>
</evidence>
<dbReference type="AlphaFoldDB" id="A0ABD1YMQ7"/>
<dbReference type="Proteomes" id="UP001605036">
    <property type="component" value="Unassembled WGS sequence"/>
</dbReference>
<accession>A0ABD1YMQ7</accession>
<dbReference type="EMBL" id="JBHFFA010000004">
    <property type="protein sequence ID" value="KAL2632058.1"/>
    <property type="molecule type" value="Genomic_DNA"/>
</dbReference>
<evidence type="ECO:0000313" key="1">
    <source>
        <dbReference type="EMBL" id="KAL2632058.1"/>
    </source>
</evidence>
<name>A0ABD1YMQ7_9MARC</name>
<gene>
    <name evidence="1" type="ORF">R1flu_016744</name>
</gene>
<organism evidence="1 2">
    <name type="scientific">Riccia fluitans</name>
    <dbReference type="NCBI Taxonomy" id="41844"/>
    <lineage>
        <taxon>Eukaryota</taxon>
        <taxon>Viridiplantae</taxon>
        <taxon>Streptophyta</taxon>
        <taxon>Embryophyta</taxon>
        <taxon>Marchantiophyta</taxon>
        <taxon>Marchantiopsida</taxon>
        <taxon>Marchantiidae</taxon>
        <taxon>Marchantiales</taxon>
        <taxon>Ricciaceae</taxon>
        <taxon>Riccia</taxon>
    </lineage>
</organism>
<comment type="caution">
    <text evidence="1">The sequence shown here is derived from an EMBL/GenBank/DDBJ whole genome shotgun (WGS) entry which is preliminary data.</text>
</comment>
<keyword evidence="2" id="KW-1185">Reference proteome</keyword>
<reference evidence="1 2" key="1">
    <citation type="submission" date="2024-09" db="EMBL/GenBank/DDBJ databases">
        <title>Chromosome-scale assembly of Riccia fluitans.</title>
        <authorList>
            <person name="Paukszto L."/>
            <person name="Sawicki J."/>
            <person name="Karawczyk K."/>
            <person name="Piernik-Szablinska J."/>
            <person name="Szczecinska M."/>
            <person name="Mazdziarz M."/>
        </authorList>
    </citation>
    <scope>NUCLEOTIDE SEQUENCE [LARGE SCALE GENOMIC DNA]</scope>
    <source>
        <strain evidence="1">Rf_01</strain>
        <tissue evidence="1">Aerial parts of the thallus</tissue>
    </source>
</reference>
<protein>
    <submittedName>
        <fullName evidence="1">Uncharacterized protein</fullName>
    </submittedName>
</protein>